<name>A0AAD5NK30_ACENE</name>
<keyword evidence="1" id="KW-1133">Transmembrane helix</keyword>
<evidence type="ECO:0000313" key="3">
    <source>
        <dbReference type="Proteomes" id="UP001064489"/>
    </source>
</evidence>
<protein>
    <submittedName>
        <fullName evidence="2">Uncharacterized protein</fullName>
    </submittedName>
</protein>
<gene>
    <name evidence="2" type="ORF">LWI28_028909</name>
</gene>
<dbReference type="Proteomes" id="UP001064489">
    <property type="component" value="Chromosome 2"/>
</dbReference>
<evidence type="ECO:0000256" key="1">
    <source>
        <dbReference type="SAM" id="Phobius"/>
    </source>
</evidence>
<accession>A0AAD5NK30</accession>
<reference evidence="2" key="2">
    <citation type="submission" date="2023-02" db="EMBL/GenBank/DDBJ databases">
        <authorList>
            <person name="Swenson N.G."/>
            <person name="Wegrzyn J.L."/>
            <person name="Mcevoy S.L."/>
        </authorList>
    </citation>
    <scope>NUCLEOTIDE SEQUENCE</scope>
    <source>
        <strain evidence="2">91603</strain>
        <tissue evidence="2">Leaf</tissue>
    </source>
</reference>
<proteinExistence type="predicted"/>
<organism evidence="2 3">
    <name type="scientific">Acer negundo</name>
    <name type="common">Box elder</name>
    <dbReference type="NCBI Taxonomy" id="4023"/>
    <lineage>
        <taxon>Eukaryota</taxon>
        <taxon>Viridiplantae</taxon>
        <taxon>Streptophyta</taxon>
        <taxon>Embryophyta</taxon>
        <taxon>Tracheophyta</taxon>
        <taxon>Spermatophyta</taxon>
        <taxon>Magnoliopsida</taxon>
        <taxon>eudicotyledons</taxon>
        <taxon>Gunneridae</taxon>
        <taxon>Pentapetalae</taxon>
        <taxon>rosids</taxon>
        <taxon>malvids</taxon>
        <taxon>Sapindales</taxon>
        <taxon>Sapindaceae</taxon>
        <taxon>Hippocastanoideae</taxon>
        <taxon>Acereae</taxon>
        <taxon>Acer</taxon>
    </lineage>
</organism>
<sequence>MPSTAQPNTVPGPSPLGARAMLYHSFEARVQAWPSSCPGVLIVGPLNDIAGTTWEEKVLKRHLNGTLAILIGGVMFLVHSSLISVPAAPKNKSFALKPPFKFVI</sequence>
<keyword evidence="1" id="KW-0812">Transmembrane</keyword>
<dbReference type="AlphaFoldDB" id="A0AAD5NK30"/>
<reference evidence="2" key="1">
    <citation type="journal article" date="2022" name="Plant J.">
        <title>Strategies of tolerance reflected in two North American maple genomes.</title>
        <authorList>
            <person name="McEvoy S.L."/>
            <person name="Sezen U.U."/>
            <person name="Trouern-Trend A."/>
            <person name="McMahon S.M."/>
            <person name="Schaberg P.G."/>
            <person name="Yang J."/>
            <person name="Wegrzyn J.L."/>
            <person name="Swenson N.G."/>
        </authorList>
    </citation>
    <scope>NUCLEOTIDE SEQUENCE</scope>
    <source>
        <strain evidence="2">91603</strain>
    </source>
</reference>
<evidence type="ECO:0000313" key="2">
    <source>
        <dbReference type="EMBL" id="KAI9162609.1"/>
    </source>
</evidence>
<feature type="transmembrane region" description="Helical" evidence="1">
    <location>
        <begin position="67"/>
        <end position="88"/>
    </location>
</feature>
<keyword evidence="3" id="KW-1185">Reference proteome</keyword>
<keyword evidence="1" id="KW-0472">Membrane</keyword>
<dbReference type="EMBL" id="JAJSOW010000106">
    <property type="protein sequence ID" value="KAI9162609.1"/>
    <property type="molecule type" value="Genomic_DNA"/>
</dbReference>
<comment type="caution">
    <text evidence="2">The sequence shown here is derived from an EMBL/GenBank/DDBJ whole genome shotgun (WGS) entry which is preliminary data.</text>
</comment>